<dbReference type="Gene3D" id="1.20.1720.10">
    <property type="entry name" value="Multidrug resistance protein D"/>
    <property type="match status" value="1"/>
</dbReference>
<feature type="transmembrane region" description="Helical" evidence="7">
    <location>
        <begin position="164"/>
        <end position="182"/>
    </location>
</feature>
<name>A0A318K523_9NOCA</name>
<gene>
    <name evidence="9" type="ORF">DFR70_104169</name>
</gene>
<feature type="transmembrane region" description="Helical" evidence="7">
    <location>
        <begin position="220"/>
        <end position="241"/>
    </location>
</feature>
<feature type="transmembrane region" description="Helical" evidence="7">
    <location>
        <begin position="134"/>
        <end position="152"/>
    </location>
</feature>
<feature type="transmembrane region" description="Helical" evidence="7">
    <location>
        <begin position="353"/>
        <end position="379"/>
    </location>
</feature>
<dbReference type="AlphaFoldDB" id="A0A318K523"/>
<dbReference type="EMBL" id="QJKF01000004">
    <property type="protein sequence ID" value="PXX65108.1"/>
    <property type="molecule type" value="Genomic_DNA"/>
</dbReference>
<dbReference type="InterPro" id="IPR036259">
    <property type="entry name" value="MFS_trans_sf"/>
</dbReference>
<dbReference type="Gene3D" id="1.20.1250.20">
    <property type="entry name" value="MFS general substrate transporter like domains"/>
    <property type="match status" value="1"/>
</dbReference>
<dbReference type="OrthoDB" id="9781469at2"/>
<keyword evidence="3" id="KW-1003">Cell membrane</keyword>
<proteinExistence type="predicted"/>
<dbReference type="InterPro" id="IPR020846">
    <property type="entry name" value="MFS_dom"/>
</dbReference>
<feature type="transmembrane region" description="Helical" evidence="7">
    <location>
        <begin position="262"/>
        <end position="286"/>
    </location>
</feature>
<dbReference type="RefSeq" id="WP_083894889.1">
    <property type="nucleotide sequence ID" value="NZ_QJKF01000004.1"/>
</dbReference>
<evidence type="ECO:0000313" key="10">
    <source>
        <dbReference type="Proteomes" id="UP000247569"/>
    </source>
</evidence>
<feature type="transmembrane region" description="Helical" evidence="7">
    <location>
        <begin position="50"/>
        <end position="69"/>
    </location>
</feature>
<dbReference type="NCBIfam" id="TIGR00711">
    <property type="entry name" value="efflux_EmrB"/>
    <property type="match status" value="1"/>
</dbReference>
<feature type="domain" description="Major facilitator superfamily (MFS) profile" evidence="8">
    <location>
        <begin position="10"/>
        <end position="455"/>
    </location>
</feature>
<feature type="transmembrane region" description="Helical" evidence="7">
    <location>
        <begin position="76"/>
        <end position="95"/>
    </location>
</feature>
<feature type="transmembrane region" description="Helical" evidence="7">
    <location>
        <begin position="194"/>
        <end position="214"/>
    </location>
</feature>
<evidence type="ECO:0000256" key="5">
    <source>
        <dbReference type="ARBA" id="ARBA00022989"/>
    </source>
</evidence>
<feature type="transmembrane region" description="Helical" evidence="7">
    <location>
        <begin position="101"/>
        <end position="122"/>
    </location>
</feature>
<feature type="transmembrane region" description="Helical" evidence="7">
    <location>
        <begin position="425"/>
        <end position="450"/>
    </location>
</feature>
<dbReference type="PRINTS" id="PR01036">
    <property type="entry name" value="TCRTETB"/>
</dbReference>
<evidence type="ECO:0000256" key="2">
    <source>
        <dbReference type="ARBA" id="ARBA00022448"/>
    </source>
</evidence>
<evidence type="ECO:0000256" key="7">
    <source>
        <dbReference type="SAM" id="Phobius"/>
    </source>
</evidence>
<evidence type="ECO:0000256" key="6">
    <source>
        <dbReference type="ARBA" id="ARBA00023136"/>
    </source>
</evidence>
<dbReference type="SUPFAM" id="SSF103473">
    <property type="entry name" value="MFS general substrate transporter"/>
    <property type="match status" value="1"/>
</dbReference>
<sequence length="476" mass="48220">MKMTVGQRWVLAVTSVAALMTVLDALVVTTALHAIQLDLRASIAELEWTINAYMLSFAVLLMAGAALGDRLGRRRVLAVGLGLFGLASAACALAPSLEWLIAARAVQGVGAAAVMPTATALLSAAFEPQQRSRALGLFAAITGLATAGGPLVGGAVVQGLAWQWIFWLNIPFAVVLIPLLCTRIGESHGPARALDYRGILLVSIGAFGLVWALLRGNESGWASAEVVVACAVAAAAIAGFVRWELHTDAPLIPMRFFASRAFAAGNGVGFLLSASIAGGAFFFAQFLQIVLRADPLGAGLRLAPWTVTLFVVAPIAGRQVNRFGERPLIVLGLAMQAAGYGWITLIAGPELSYPALIAPFVVSGVGISMTIPAAQSAVLRAVPMTAVGAASGTFNTLRQLGMAFGVALPAAVFAAVGGLESAEAFSAGFTAAMGTAALIALLGAGLGALVPAGTPAGVGEPSASSGAAVDLSGAKA</sequence>
<dbReference type="GO" id="GO:0005886">
    <property type="term" value="C:plasma membrane"/>
    <property type="evidence" value="ECO:0007669"/>
    <property type="project" value="UniProtKB-SubCell"/>
</dbReference>
<reference evidence="9 10" key="1">
    <citation type="submission" date="2018-05" db="EMBL/GenBank/DDBJ databases">
        <title>Genomic Encyclopedia of Type Strains, Phase IV (KMG-IV): sequencing the most valuable type-strain genomes for metagenomic binning, comparative biology and taxonomic classification.</title>
        <authorList>
            <person name="Goeker M."/>
        </authorList>
    </citation>
    <scope>NUCLEOTIDE SEQUENCE [LARGE SCALE GENOMIC DNA]</scope>
    <source>
        <strain evidence="9 10">DSM 44704</strain>
    </source>
</reference>
<feature type="transmembrane region" description="Helical" evidence="7">
    <location>
        <begin position="328"/>
        <end position="347"/>
    </location>
</feature>
<organism evidence="9 10">
    <name type="scientific">Nocardia tenerifensis</name>
    <dbReference type="NCBI Taxonomy" id="228006"/>
    <lineage>
        <taxon>Bacteria</taxon>
        <taxon>Bacillati</taxon>
        <taxon>Actinomycetota</taxon>
        <taxon>Actinomycetes</taxon>
        <taxon>Mycobacteriales</taxon>
        <taxon>Nocardiaceae</taxon>
        <taxon>Nocardia</taxon>
    </lineage>
</organism>
<evidence type="ECO:0000256" key="4">
    <source>
        <dbReference type="ARBA" id="ARBA00022692"/>
    </source>
</evidence>
<feature type="transmembrane region" description="Helical" evidence="7">
    <location>
        <begin position="298"/>
        <end position="316"/>
    </location>
</feature>
<dbReference type="PANTHER" id="PTHR42718">
    <property type="entry name" value="MAJOR FACILITATOR SUPERFAMILY MULTIDRUG TRANSPORTER MFSC"/>
    <property type="match status" value="1"/>
</dbReference>
<keyword evidence="10" id="KW-1185">Reference proteome</keyword>
<dbReference type="PANTHER" id="PTHR42718:SF46">
    <property type="entry name" value="BLR6921 PROTEIN"/>
    <property type="match status" value="1"/>
</dbReference>
<keyword evidence="4 7" id="KW-0812">Transmembrane</keyword>
<evidence type="ECO:0000313" key="9">
    <source>
        <dbReference type="EMBL" id="PXX65108.1"/>
    </source>
</evidence>
<keyword evidence="2" id="KW-0813">Transport</keyword>
<comment type="subcellular location">
    <subcellularLocation>
        <location evidence="1">Cell membrane</location>
        <topology evidence="1">Multi-pass membrane protein</topology>
    </subcellularLocation>
</comment>
<protein>
    <submittedName>
        <fullName evidence="9">EmrB/QacA subfamily drug resistance transporter</fullName>
    </submittedName>
</protein>
<accession>A0A318K523</accession>
<feature type="transmembrane region" description="Helical" evidence="7">
    <location>
        <begin position="400"/>
        <end position="419"/>
    </location>
</feature>
<keyword evidence="5 7" id="KW-1133">Transmembrane helix</keyword>
<dbReference type="GO" id="GO:0022857">
    <property type="term" value="F:transmembrane transporter activity"/>
    <property type="evidence" value="ECO:0007669"/>
    <property type="project" value="InterPro"/>
</dbReference>
<evidence type="ECO:0000259" key="8">
    <source>
        <dbReference type="PROSITE" id="PS50850"/>
    </source>
</evidence>
<dbReference type="PROSITE" id="PS50850">
    <property type="entry name" value="MFS"/>
    <property type="match status" value="1"/>
</dbReference>
<dbReference type="InterPro" id="IPR011701">
    <property type="entry name" value="MFS"/>
</dbReference>
<evidence type="ECO:0000256" key="1">
    <source>
        <dbReference type="ARBA" id="ARBA00004651"/>
    </source>
</evidence>
<evidence type="ECO:0000256" key="3">
    <source>
        <dbReference type="ARBA" id="ARBA00022475"/>
    </source>
</evidence>
<dbReference type="CDD" id="cd17321">
    <property type="entry name" value="MFS_MMR_MDR_like"/>
    <property type="match status" value="1"/>
</dbReference>
<comment type="caution">
    <text evidence="9">The sequence shown here is derived from an EMBL/GenBank/DDBJ whole genome shotgun (WGS) entry which is preliminary data.</text>
</comment>
<dbReference type="Proteomes" id="UP000247569">
    <property type="component" value="Unassembled WGS sequence"/>
</dbReference>
<keyword evidence="6 7" id="KW-0472">Membrane</keyword>
<dbReference type="Pfam" id="PF07690">
    <property type="entry name" value="MFS_1"/>
    <property type="match status" value="1"/>
</dbReference>
<dbReference type="InterPro" id="IPR004638">
    <property type="entry name" value="EmrB-like"/>
</dbReference>